<dbReference type="NCBIfam" id="TIGR00335">
    <property type="entry name" value="primase_sml"/>
    <property type="match status" value="1"/>
</dbReference>
<keyword evidence="4 9" id="KW-0808">Transferase</keyword>
<comment type="similarity">
    <text evidence="1 9">Belongs to the eukaryotic-type primase small subunit family.</text>
</comment>
<dbReference type="InterPro" id="IPR002755">
    <property type="entry name" value="DNA_primase_S"/>
</dbReference>
<proteinExistence type="inferred from homology"/>
<dbReference type="GO" id="GO:0046872">
    <property type="term" value="F:metal ion binding"/>
    <property type="evidence" value="ECO:0007669"/>
    <property type="project" value="UniProtKB-KW"/>
</dbReference>
<dbReference type="EC" id="2.7.7.-" evidence="9"/>
<gene>
    <name evidence="11" type="ORF">E4U42_000079</name>
</gene>
<accession>A0A8K0JAF5</accession>
<reference evidence="11" key="1">
    <citation type="journal article" date="2020" name="bioRxiv">
        <title>Whole genome comparisons of ergot fungi reveals the divergence and evolution of species within the genus Claviceps are the result of varying mechanisms driving genome evolution and host range expansion.</title>
        <authorList>
            <person name="Wyka S.A."/>
            <person name="Mondo S.J."/>
            <person name="Liu M."/>
            <person name="Dettman J."/>
            <person name="Nalam V."/>
            <person name="Broders K.D."/>
        </authorList>
    </citation>
    <scope>NUCLEOTIDE SEQUENCE</scope>
    <source>
        <strain evidence="11">CCC 489</strain>
    </source>
</reference>
<evidence type="ECO:0000313" key="11">
    <source>
        <dbReference type="EMBL" id="KAG5928715.1"/>
    </source>
</evidence>
<feature type="region of interest" description="Disordered" evidence="10">
    <location>
        <begin position="121"/>
        <end position="158"/>
    </location>
</feature>
<keyword evidence="5" id="KW-0548">Nucleotidyltransferase</keyword>
<evidence type="ECO:0000313" key="12">
    <source>
        <dbReference type="Proteomes" id="UP000811619"/>
    </source>
</evidence>
<keyword evidence="2 9" id="KW-0240">DNA-directed RNA polymerase</keyword>
<evidence type="ECO:0000256" key="3">
    <source>
        <dbReference type="ARBA" id="ARBA00022515"/>
    </source>
</evidence>
<keyword evidence="12" id="KW-1185">Reference proteome</keyword>
<name>A0A8K0JAF5_9HYPO</name>
<dbReference type="Proteomes" id="UP000811619">
    <property type="component" value="Unassembled WGS sequence"/>
</dbReference>
<evidence type="ECO:0000256" key="4">
    <source>
        <dbReference type="ARBA" id="ARBA00022679"/>
    </source>
</evidence>
<dbReference type="PANTHER" id="PTHR10536">
    <property type="entry name" value="DNA PRIMASE SMALL SUBUNIT"/>
    <property type="match status" value="1"/>
</dbReference>
<keyword evidence="3 9" id="KW-0639">Primosome</keyword>
<keyword evidence="7" id="KW-0479">Metal-binding</keyword>
<feature type="region of interest" description="Disordered" evidence="10">
    <location>
        <begin position="521"/>
        <end position="550"/>
    </location>
</feature>
<keyword evidence="6 9" id="KW-0235">DNA replication</keyword>
<dbReference type="SUPFAM" id="SSF56747">
    <property type="entry name" value="Prim-pol domain"/>
    <property type="match status" value="1"/>
</dbReference>
<feature type="region of interest" description="Disordered" evidence="10">
    <location>
        <begin position="1"/>
        <end position="20"/>
    </location>
</feature>
<dbReference type="GO" id="GO:0005658">
    <property type="term" value="C:alpha DNA polymerase:primase complex"/>
    <property type="evidence" value="ECO:0007669"/>
    <property type="project" value="UniProtKB-ARBA"/>
</dbReference>
<evidence type="ECO:0000256" key="1">
    <source>
        <dbReference type="ARBA" id="ARBA00009762"/>
    </source>
</evidence>
<dbReference type="GO" id="GO:0003899">
    <property type="term" value="F:DNA-directed RNA polymerase activity"/>
    <property type="evidence" value="ECO:0007669"/>
    <property type="project" value="InterPro"/>
</dbReference>
<feature type="compositionally biased region" description="Acidic residues" evidence="10">
    <location>
        <begin position="121"/>
        <end position="132"/>
    </location>
</feature>
<evidence type="ECO:0000256" key="5">
    <source>
        <dbReference type="ARBA" id="ARBA00022695"/>
    </source>
</evidence>
<dbReference type="GO" id="GO:0006269">
    <property type="term" value="P:DNA replication, synthesis of primer"/>
    <property type="evidence" value="ECO:0007669"/>
    <property type="project" value="UniProtKB-KW"/>
</dbReference>
<feature type="compositionally biased region" description="Pro residues" evidence="10">
    <location>
        <begin position="143"/>
        <end position="153"/>
    </location>
</feature>
<evidence type="ECO:0000256" key="2">
    <source>
        <dbReference type="ARBA" id="ARBA00022478"/>
    </source>
</evidence>
<dbReference type="AlphaFoldDB" id="A0A8K0JAF5"/>
<evidence type="ECO:0000256" key="8">
    <source>
        <dbReference type="ARBA" id="ARBA00023163"/>
    </source>
</evidence>
<organism evidence="11 12">
    <name type="scientific">Claviceps africana</name>
    <dbReference type="NCBI Taxonomy" id="83212"/>
    <lineage>
        <taxon>Eukaryota</taxon>
        <taxon>Fungi</taxon>
        <taxon>Dikarya</taxon>
        <taxon>Ascomycota</taxon>
        <taxon>Pezizomycotina</taxon>
        <taxon>Sordariomycetes</taxon>
        <taxon>Hypocreomycetidae</taxon>
        <taxon>Hypocreales</taxon>
        <taxon>Clavicipitaceae</taxon>
        <taxon>Claviceps</taxon>
    </lineage>
</organism>
<comment type="caution">
    <text evidence="11">The sequence shown here is derived from an EMBL/GenBank/DDBJ whole genome shotgun (WGS) entry which is preliminary data.</text>
</comment>
<protein>
    <recommendedName>
        <fullName evidence="9">DNA primase</fullName>
        <ecNumber evidence="9">2.7.7.-</ecNumber>
    </recommendedName>
</protein>
<dbReference type="EMBL" id="SRPY01000101">
    <property type="protein sequence ID" value="KAG5928715.1"/>
    <property type="molecule type" value="Genomic_DNA"/>
</dbReference>
<dbReference type="FunFam" id="3.90.920.10:FF:000002">
    <property type="entry name" value="DNA primase"/>
    <property type="match status" value="1"/>
</dbReference>
<evidence type="ECO:0000256" key="6">
    <source>
        <dbReference type="ARBA" id="ARBA00022705"/>
    </source>
</evidence>
<evidence type="ECO:0000256" key="7">
    <source>
        <dbReference type="ARBA" id="ARBA00022723"/>
    </source>
</evidence>
<dbReference type="OrthoDB" id="19606at2759"/>
<dbReference type="InterPro" id="IPR014052">
    <property type="entry name" value="DNA_primase_ssu_euk/arc"/>
</dbReference>
<dbReference type="Pfam" id="PF01896">
    <property type="entry name" value="DNA_primase_S"/>
    <property type="match status" value="1"/>
</dbReference>
<dbReference type="CDD" id="cd04860">
    <property type="entry name" value="AE_Prim_S"/>
    <property type="match status" value="1"/>
</dbReference>
<feature type="compositionally biased region" description="Acidic residues" evidence="10">
    <location>
        <begin position="527"/>
        <end position="541"/>
    </location>
</feature>
<evidence type="ECO:0000256" key="9">
    <source>
        <dbReference type="RuleBase" id="RU003514"/>
    </source>
</evidence>
<sequence length="591" mass="66494">MPGTPGTPSASSTVPQRSNTAHLRVMTCQVAPRRVSTRLQLSFMPTVTNSTCRASKASRIDAHTLPLIPATTTTTTMSSRDAVTDAATDAVTDQVMTDPAALHDDKESGIAAQNVRLTELFDDDDDDDDDEFPSSAPVKQLPSSPPARVPSPPDAVSIKASDPEVMRSFYQRLFPWRPLFQWLNHSPIPTNDFAHREFAFTLQNDAYLRYQSFATAELLRKDVLRLMPSRFEIGPVYSTNPRDRKTLRNSSAFRPLAKELCFDIDLTDYDDIRTCCDKANICRKCWRFMTMAIRVVDVALRDDFGFKHIMWVYSGRRGVHAWVCDKKVRSLDDQKRRAIAGYLDVIKGGAQSGKKVHVRRPLHPHLARSLDILKTHFQQDVLEVQDPWNTQDRSEKLLQLLPDRNLNESLRRKWDASPGRASTSKWADIDAVAKTGASKSLDARALLEAKQDIVLEYTYPRLDIEVSKKLNHLLKSPFVVHPGTGRVCVPIDTKALDDFDPLAVPTVQGLLAEIDSWRDECDKKEGDEDDAGADADADADADSGKGRAVSDWEKTSLKPYVDYFRLFVSGIIRDEKDVRVKRERDDGSMEF</sequence>
<evidence type="ECO:0000256" key="10">
    <source>
        <dbReference type="SAM" id="MobiDB-lite"/>
    </source>
</evidence>
<dbReference type="Gene3D" id="3.90.920.10">
    <property type="entry name" value="DNA primase, PRIM domain"/>
    <property type="match status" value="1"/>
</dbReference>
<keyword evidence="8" id="KW-0804">Transcription</keyword>